<comment type="caution">
    <text evidence="2">The sequence shown here is derived from an EMBL/GenBank/DDBJ whole genome shotgun (WGS) entry which is preliminary data.</text>
</comment>
<accession>A0ABP8EL13</accession>
<evidence type="ECO:0000259" key="1">
    <source>
        <dbReference type="PROSITE" id="PS51733"/>
    </source>
</evidence>
<dbReference type="Proteomes" id="UP001501586">
    <property type="component" value="Unassembled WGS sequence"/>
</dbReference>
<dbReference type="EMBL" id="BAABAZ010000006">
    <property type="protein sequence ID" value="GAA4284638.1"/>
    <property type="molecule type" value="Genomic_DNA"/>
</dbReference>
<evidence type="ECO:0000313" key="3">
    <source>
        <dbReference type="Proteomes" id="UP001501586"/>
    </source>
</evidence>
<dbReference type="Gene3D" id="3.30.930.10">
    <property type="entry name" value="Bira Bifunctional Protein, Domain 2"/>
    <property type="match status" value="1"/>
</dbReference>
<sequence length="248" mass="26567">MSVPLTLLDSASDDPATALAEALVLLDEVKAGRRAGVLRIYRPQPTAAFGGRDRFLPGFSQAVDAARDHGFTPVLRSLGGRVAVYHPGSLVIDHLEPADDLLSGTQQRFSSFGEFYTQVLRGIGVDARLGEIPGEYCPGEHSVNVAGRIKAIGTAQRVTSRGWLFSSSIIITDPDPIRAVLIDIESALGVTWDPATGGAISEIHPEITVDQATEAFTNAFAERCRLIPGKLTADEARAASQQRDRHVL</sequence>
<proteinExistence type="predicted"/>
<reference evidence="3" key="1">
    <citation type="journal article" date="2019" name="Int. J. Syst. Evol. Microbiol.">
        <title>The Global Catalogue of Microorganisms (GCM) 10K type strain sequencing project: providing services to taxonomists for standard genome sequencing and annotation.</title>
        <authorList>
            <consortium name="The Broad Institute Genomics Platform"/>
            <consortium name="The Broad Institute Genome Sequencing Center for Infectious Disease"/>
            <person name="Wu L."/>
            <person name="Ma J."/>
        </authorList>
    </citation>
    <scope>NUCLEOTIDE SEQUENCE [LARGE SCALE GENOMIC DNA]</scope>
    <source>
        <strain evidence="3">JCM 17458</strain>
    </source>
</reference>
<keyword evidence="3" id="KW-1185">Reference proteome</keyword>
<dbReference type="InterPro" id="IPR045864">
    <property type="entry name" value="aa-tRNA-synth_II/BPL/LPL"/>
</dbReference>
<name>A0ABP8EL13_9MICO</name>
<dbReference type="PROSITE" id="PS51733">
    <property type="entry name" value="BPL_LPL_CATALYTIC"/>
    <property type="match status" value="1"/>
</dbReference>
<dbReference type="InterPro" id="IPR004143">
    <property type="entry name" value="BPL_LPL_catalytic"/>
</dbReference>
<gene>
    <name evidence="2" type="ORF">GCM10022261_21690</name>
</gene>
<evidence type="ECO:0000313" key="2">
    <source>
        <dbReference type="EMBL" id="GAA4284638.1"/>
    </source>
</evidence>
<dbReference type="Pfam" id="PF21948">
    <property type="entry name" value="LplA-B_cat"/>
    <property type="match status" value="1"/>
</dbReference>
<protein>
    <recommendedName>
        <fullName evidence="1">BPL/LPL catalytic domain-containing protein</fullName>
    </recommendedName>
</protein>
<dbReference type="SUPFAM" id="SSF55681">
    <property type="entry name" value="Class II aaRS and biotin synthetases"/>
    <property type="match status" value="1"/>
</dbReference>
<feature type="domain" description="BPL/LPL catalytic" evidence="1">
    <location>
        <begin position="32"/>
        <end position="228"/>
    </location>
</feature>
<dbReference type="RefSeq" id="WP_236862619.1">
    <property type="nucleotide sequence ID" value="NZ_BAABAZ010000006.1"/>
</dbReference>
<organism evidence="2 3">
    <name type="scientific">Brevibacterium daeguense</name>
    <dbReference type="NCBI Taxonomy" id="909936"/>
    <lineage>
        <taxon>Bacteria</taxon>
        <taxon>Bacillati</taxon>
        <taxon>Actinomycetota</taxon>
        <taxon>Actinomycetes</taxon>
        <taxon>Micrococcales</taxon>
        <taxon>Brevibacteriaceae</taxon>
        <taxon>Brevibacterium</taxon>
    </lineage>
</organism>